<dbReference type="Pfam" id="PF01610">
    <property type="entry name" value="DDE_Tnp_ISL3"/>
    <property type="match status" value="1"/>
</dbReference>
<dbReference type="InterPro" id="IPR002560">
    <property type="entry name" value="Transposase_DDE"/>
</dbReference>
<gene>
    <name evidence="1" type="ORF">I6G56_00170</name>
</gene>
<dbReference type="RefSeq" id="WP_006029611.1">
    <property type="nucleotide sequence ID" value="NZ_CP013381.1"/>
</dbReference>
<dbReference type="PANTHER" id="PTHR33498:SF1">
    <property type="entry name" value="TRANSPOSASE FOR INSERTION SEQUENCE ELEMENT IS1557"/>
    <property type="match status" value="1"/>
</dbReference>
<dbReference type="PANTHER" id="PTHR33498">
    <property type="entry name" value="TRANSPOSASE FOR INSERTION SEQUENCE ELEMENT IS1557"/>
    <property type="match status" value="1"/>
</dbReference>
<dbReference type="InterPro" id="IPR032877">
    <property type="entry name" value="Transposase_HTH"/>
</dbReference>
<dbReference type="NCBIfam" id="NF033550">
    <property type="entry name" value="transpos_ISL3"/>
    <property type="match status" value="1"/>
</dbReference>
<protein>
    <submittedName>
        <fullName evidence="1">ISL3 family transposase</fullName>
    </submittedName>
</protein>
<dbReference type="Pfam" id="PF14690">
    <property type="entry name" value="Zn_ribbon_ISL3"/>
    <property type="match status" value="1"/>
</dbReference>
<dbReference type="AlphaFoldDB" id="A0A7U4P804"/>
<evidence type="ECO:0000313" key="1">
    <source>
        <dbReference type="EMBL" id="QPS41980.1"/>
    </source>
</evidence>
<accession>A0A7T2WWH2</accession>
<dbReference type="Proteomes" id="UP000594943">
    <property type="component" value="Plasmid unnamed"/>
</dbReference>
<dbReference type="InterPro" id="IPR029261">
    <property type="entry name" value="Transposase_Znf"/>
</dbReference>
<dbReference type="EMBL" id="CP065685">
    <property type="protein sequence ID" value="QPS41980.1"/>
    <property type="molecule type" value="Genomic_DNA"/>
</dbReference>
<geneLocation type="plasmid" evidence="1 2">
    <name>unnamed</name>
</geneLocation>
<dbReference type="KEGG" id="bhg:I6G56_00170"/>
<reference evidence="1 2" key="1">
    <citation type="submission" date="2020-12" db="EMBL/GenBank/DDBJ databases">
        <title>FDA dAtabase for Regulatory Grade micrObial Sequences (FDA-ARGOS): Supporting development and validation of Infectious Disease Dx tests.</title>
        <authorList>
            <person name="Nelson B."/>
            <person name="Plummer A."/>
            <person name="Tallon L."/>
            <person name="Sadzewicz L."/>
            <person name="Zhao X."/>
            <person name="Boylan J."/>
            <person name="Ott S."/>
            <person name="Bowen H."/>
            <person name="Vavikolanu K."/>
            <person name="Mehta A."/>
            <person name="Aluvathingal J."/>
            <person name="Nadendla S."/>
            <person name="Myers T."/>
            <person name="Yan Y."/>
            <person name="Sichtig H."/>
        </authorList>
    </citation>
    <scope>NUCLEOTIDE SEQUENCE [LARGE SCALE GENOMIC DNA]</scope>
    <source>
        <strain evidence="1 2">FDAARGOS_899</strain>
        <plasmid evidence="1 2">unnamed</plasmid>
    </source>
</reference>
<sequence>MPANILNLAAYTVIAVEHNEYDYHLSVEVKQPPTHCPHCNSDRLVGFGRREQLVKDLPMHGKRVGMYVSTRRMQCRVCSKTFSEPLPEVDEKRVMTKRLVDWIGRQAIKRTFASIAEEVSIVESTVRSVFRDYVNELEQHIRFETPKWMGIDEIHLIRPRGVITNIANNTIVELLPNRNKTTVERYFYGLQGRDKVQYVAMDMWRPYRDAARAVLPDATIIVDKFHVVRMANDAVESARKATRENLTAKQRRGLMRDGFVLLKREHDLTDQERLLMEGWTLNYPLLGDAYRLKEAFYGIYDCRTPNEAYDAFGDWYKSIPHGLHGHFEPLTKAVQNWMPEVLAYFEHPVTNAYTESLNNLIRVMNRLGRGYSFEALRAKILFAEGAFKRTSSRPKFERRVKPREVDDMLKHGLPDDAMGMALTDLLVVEKPPKLPRERTLSTHEPKNYGVDISTLARLIEEGQI</sequence>
<accession>A0A7U4P804</accession>
<dbReference type="InterPro" id="IPR047951">
    <property type="entry name" value="Transpos_ISL3"/>
</dbReference>
<evidence type="ECO:0000313" key="2">
    <source>
        <dbReference type="Proteomes" id="UP000594943"/>
    </source>
</evidence>
<proteinExistence type="predicted"/>
<keyword evidence="1" id="KW-0614">Plasmid</keyword>
<dbReference type="Pfam" id="PF13542">
    <property type="entry name" value="HTH_Tnp_ISL3"/>
    <property type="match status" value="1"/>
</dbReference>
<organism evidence="1 2">
    <name type="scientific">Burkholderia humptydooensis</name>
    <dbReference type="NCBI Taxonomy" id="430531"/>
    <lineage>
        <taxon>Bacteria</taxon>
        <taxon>Pseudomonadati</taxon>
        <taxon>Pseudomonadota</taxon>
        <taxon>Betaproteobacteria</taxon>
        <taxon>Burkholderiales</taxon>
        <taxon>Burkholderiaceae</taxon>
        <taxon>Burkholderia</taxon>
        <taxon>pseudomallei group</taxon>
    </lineage>
</organism>
<name>A0A7U4P804_9BURK</name>